<keyword evidence="2" id="KW-0812">Transmembrane</keyword>
<evidence type="ECO:0000256" key="1">
    <source>
        <dbReference type="SAM" id="MobiDB-lite"/>
    </source>
</evidence>
<feature type="transmembrane region" description="Helical" evidence="2">
    <location>
        <begin position="349"/>
        <end position="368"/>
    </location>
</feature>
<sequence length="447" mass="45284">MRFAAYRDVWRIVPARRLLLVTMVARLPHAAVALVLTLHVVETLGRSYAQAGFVAATFTVGIAVGAPWRGRRLDQVGLRRTLVPSIAVQAVVWPLAAVVDYAWLFPVALVAGVFELPVFTLVRKSLSVLVPRAQQRGAFALESILTELVFMTGPAAGVWAATQAGTGQVLVVIGAAVAVAGVVLWFVDPPTSTHQVSDGVPDGLVVGAPAVAPTAVENELRGERGEPGPGAPERAAPGALAASGSGAIDGAGGRAGRRTAWLTPAVVVVLVASAAAMFVLVGTDVGILASLRASGDVGSLGLVYFAWCSASVVGGLLYGTLHREVDPLWLLLALGALTVPMVLETSVLGLAALAALAGFACAPMLTAATEALAGLVREERRGEAMGFQGSAYTLGAAAGAPATGAAVDVVGPAGAFAAAGGLAVVVALVGLAVARTTSGRRGEARQR</sequence>
<evidence type="ECO:0000256" key="2">
    <source>
        <dbReference type="SAM" id="Phobius"/>
    </source>
</evidence>
<reference evidence="4" key="1">
    <citation type="journal article" date="2019" name="Int. J. Syst. Evol. Microbiol.">
        <title>The Global Catalogue of Microorganisms (GCM) 10K type strain sequencing project: providing services to taxonomists for standard genome sequencing and annotation.</title>
        <authorList>
            <consortium name="The Broad Institute Genomics Platform"/>
            <consortium name="The Broad Institute Genome Sequencing Center for Infectious Disease"/>
            <person name="Wu L."/>
            <person name="Ma J."/>
        </authorList>
    </citation>
    <scope>NUCLEOTIDE SEQUENCE [LARGE SCALE GENOMIC DNA]</scope>
    <source>
        <strain evidence="4">NBRC 108565</strain>
    </source>
</reference>
<evidence type="ECO:0008006" key="5">
    <source>
        <dbReference type="Google" id="ProtNLM"/>
    </source>
</evidence>
<feature type="transmembrane region" description="Helical" evidence="2">
    <location>
        <begin position="261"/>
        <end position="281"/>
    </location>
</feature>
<organism evidence="3 4">
    <name type="scientific">Paraoerskovia sediminicola</name>
    <dbReference type="NCBI Taxonomy" id="1138587"/>
    <lineage>
        <taxon>Bacteria</taxon>
        <taxon>Bacillati</taxon>
        <taxon>Actinomycetota</taxon>
        <taxon>Actinomycetes</taxon>
        <taxon>Micrococcales</taxon>
        <taxon>Cellulomonadaceae</taxon>
        <taxon>Paraoerskovia</taxon>
    </lineage>
</organism>
<feature type="transmembrane region" description="Helical" evidence="2">
    <location>
        <begin position="389"/>
        <end position="407"/>
    </location>
</feature>
<dbReference type="Pfam" id="PF07690">
    <property type="entry name" value="MFS_1"/>
    <property type="match status" value="1"/>
</dbReference>
<keyword evidence="2" id="KW-0472">Membrane</keyword>
<dbReference type="EMBL" id="AP027729">
    <property type="protein sequence ID" value="BDZ43728.1"/>
    <property type="molecule type" value="Genomic_DNA"/>
</dbReference>
<evidence type="ECO:0000313" key="4">
    <source>
        <dbReference type="Proteomes" id="UP001321475"/>
    </source>
</evidence>
<feature type="transmembrane region" description="Helical" evidence="2">
    <location>
        <begin position="413"/>
        <end position="434"/>
    </location>
</feature>
<feature type="transmembrane region" description="Helical" evidence="2">
    <location>
        <begin position="78"/>
        <end position="96"/>
    </location>
</feature>
<feature type="transmembrane region" description="Helical" evidence="2">
    <location>
        <begin position="328"/>
        <end position="343"/>
    </location>
</feature>
<name>A0ABM8G6E1_9CELL</name>
<protein>
    <recommendedName>
        <fullName evidence="5">MFS transporter</fullName>
    </recommendedName>
</protein>
<dbReference type="InterPro" id="IPR036259">
    <property type="entry name" value="MFS_trans_sf"/>
</dbReference>
<feature type="transmembrane region" description="Helical" evidence="2">
    <location>
        <begin position="102"/>
        <end position="122"/>
    </location>
</feature>
<proteinExistence type="predicted"/>
<dbReference type="Gene3D" id="1.20.1250.20">
    <property type="entry name" value="MFS general substrate transporter like domains"/>
    <property type="match status" value="1"/>
</dbReference>
<feature type="transmembrane region" description="Helical" evidence="2">
    <location>
        <begin position="167"/>
        <end position="187"/>
    </location>
</feature>
<accession>A0ABM8G6E1</accession>
<evidence type="ECO:0000313" key="3">
    <source>
        <dbReference type="EMBL" id="BDZ43728.1"/>
    </source>
</evidence>
<feature type="region of interest" description="Disordered" evidence="1">
    <location>
        <begin position="218"/>
        <end position="240"/>
    </location>
</feature>
<dbReference type="Proteomes" id="UP001321475">
    <property type="component" value="Chromosome"/>
</dbReference>
<feature type="compositionally biased region" description="Low complexity" evidence="1">
    <location>
        <begin position="231"/>
        <end position="240"/>
    </location>
</feature>
<keyword evidence="2" id="KW-1133">Transmembrane helix</keyword>
<keyword evidence="4" id="KW-1185">Reference proteome</keyword>
<dbReference type="SUPFAM" id="SSF103473">
    <property type="entry name" value="MFS general substrate transporter"/>
    <property type="match status" value="1"/>
</dbReference>
<gene>
    <name evidence="3" type="ORF">GCM10025865_30270</name>
</gene>
<feature type="transmembrane region" description="Helical" evidence="2">
    <location>
        <begin position="301"/>
        <end position="321"/>
    </location>
</feature>
<feature type="transmembrane region" description="Helical" evidence="2">
    <location>
        <begin position="20"/>
        <end position="41"/>
    </location>
</feature>
<feature type="transmembrane region" description="Helical" evidence="2">
    <location>
        <begin position="47"/>
        <end position="66"/>
    </location>
</feature>
<dbReference type="PANTHER" id="PTHR23542">
    <property type="match status" value="1"/>
</dbReference>
<dbReference type="PANTHER" id="PTHR23542:SF1">
    <property type="entry name" value="MAJOR FACILITATOR SUPERFAMILY (MFS) PROFILE DOMAIN-CONTAINING PROTEIN"/>
    <property type="match status" value="1"/>
</dbReference>
<feature type="transmembrane region" description="Helical" evidence="2">
    <location>
        <begin position="143"/>
        <end position="161"/>
    </location>
</feature>
<dbReference type="RefSeq" id="WP_286217889.1">
    <property type="nucleotide sequence ID" value="NZ_AP027729.1"/>
</dbReference>
<dbReference type="InterPro" id="IPR011701">
    <property type="entry name" value="MFS"/>
</dbReference>